<name>K4QWC0_STRDJ</name>
<feature type="compositionally biased region" description="Low complexity" evidence="1">
    <location>
        <begin position="944"/>
        <end position="956"/>
    </location>
</feature>
<protein>
    <submittedName>
        <fullName evidence="2">Uncharacterized protein</fullName>
    </submittedName>
</protein>
<feature type="region of interest" description="Disordered" evidence="1">
    <location>
        <begin position="944"/>
        <end position="963"/>
    </location>
</feature>
<evidence type="ECO:0000313" key="2">
    <source>
        <dbReference type="EMBL" id="CCK24689.1"/>
    </source>
</evidence>
<accession>K4QWC0</accession>
<dbReference type="KEGG" id="sdv:BN159_0310"/>
<feature type="compositionally biased region" description="Low complexity" evidence="1">
    <location>
        <begin position="1081"/>
        <end position="1090"/>
    </location>
</feature>
<evidence type="ECO:0000313" key="3">
    <source>
        <dbReference type="Proteomes" id="UP000008043"/>
    </source>
</evidence>
<dbReference type="eggNOG" id="COG0845">
    <property type="taxonomic scope" value="Bacteria"/>
</dbReference>
<dbReference type="EMBL" id="HE971709">
    <property type="protein sequence ID" value="CCK24689.1"/>
    <property type="molecule type" value="Genomic_DNA"/>
</dbReference>
<dbReference type="PATRIC" id="fig|1214101.3.peg.308"/>
<organism evidence="2 3">
    <name type="scientific">Streptomyces davaonensis (strain DSM 101723 / JCM 4913 / KCC S-0913 / 768)</name>
    <dbReference type="NCBI Taxonomy" id="1214101"/>
    <lineage>
        <taxon>Bacteria</taxon>
        <taxon>Bacillati</taxon>
        <taxon>Actinomycetota</taxon>
        <taxon>Actinomycetes</taxon>
        <taxon>Kitasatosporales</taxon>
        <taxon>Streptomycetaceae</taxon>
        <taxon>Streptomyces</taxon>
    </lineage>
</organism>
<dbReference type="RefSeq" id="WP_015655094.1">
    <property type="nucleotide sequence ID" value="NC_020504.1"/>
</dbReference>
<dbReference type="HOGENOM" id="CLU_231216_0_0_11"/>
<gene>
    <name evidence="2" type="ORF">BN159_0310</name>
</gene>
<dbReference type="eggNOG" id="COG1579">
    <property type="taxonomic scope" value="Bacteria"/>
</dbReference>
<proteinExistence type="predicted"/>
<dbReference type="STRING" id="1214101.BN159_0310"/>
<evidence type="ECO:0000256" key="1">
    <source>
        <dbReference type="SAM" id="MobiDB-lite"/>
    </source>
</evidence>
<dbReference type="OrthoDB" id="9757728at2"/>
<keyword evidence="3" id="KW-1185">Reference proteome</keyword>
<reference evidence="2 3" key="1">
    <citation type="journal article" date="2012" name="J. Bacteriol.">
        <title>Genome sequence of the bacterium Streptomyces davawensis JCM 4913 and heterologous production of the unique antibiotic roseoflavin.</title>
        <authorList>
            <person name="Jankowitsch F."/>
            <person name="Schwarz J."/>
            <person name="Ruckert C."/>
            <person name="Gust B."/>
            <person name="Szczepanowski R."/>
            <person name="Blom J."/>
            <person name="Pelzer S."/>
            <person name="Kalinowski J."/>
            <person name="Mack M."/>
        </authorList>
    </citation>
    <scope>NUCLEOTIDE SEQUENCE [LARGE SCALE GENOMIC DNA]</scope>
    <source>
        <strain evidence="3">DSM 101723 / JCM 4913 / KCC S-0913 / 768</strain>
    </source>
</reference>
<sequence>MAEIRIDSSGLTFTKFSVSGHSPDLVDGATAPAVSLDPGIYGIEQIPGRPASFEFRVTQEGLVDFDAAHDAFLGGRGTSSLVLRGFPVTLDGRTLSHDLEAFLHGSSARLERGTSHELRLLPAGSYGFVPGPRVVVPLFDVDVSGAVRLTETATRCGSVGTSADGTPVVTIRGFKVAIDGQALSSDLEVFLNGNSQQLPRTNINELVLIPAQGYGFVPGPRVAVPAFNLNPDGTITTTSTTAQCATTSTTPDGTPLLTIQGFKVAIDGQALSSDLEVFLNGNSQQLPRTNINELVLIPAQGYGFVPGPRVAVPAFNLNPDGTITTTSTTAQCATTSTTPDGTPLLTIQGFKVAIDGQALSSDLEVFLNGNSQQLPRTNINELVLIPAQGYGFVPGPRVAVPAFNLNPDGTITTTSTTAQCATTSTTPDGTPLLTIQGFKVTIDARALSHDLRPFLNGNNTVLTRSAAHELVLIPAQGYLFVLARGVADLRFGVAPDGRVTIPPEHAGYTEVTDRTLTIRGFKVTIDARALSHDLTPELLGRTTGALPRATTHELTLIPSQTYMFILARGLADLHYALTRAGVVDLPAQFTAFAEANGRTLTIRGFKVTINARALSHDLTPELLGWTAGPLPRATTHELTLIPSQTYMFILARGLADLHYALTVDGQITVAPRFHGFATVSWRTLTLHGYRITVDGRALAHDLMPELLGWTAGALSRASAHELTLIPSAQYSMTGVGVAGVQVLFSVGTDGTVVIAAGPEGLLIFLSGAAVPRENPFALRRALDEARLQRDAKQADVDARAVTLDRIHAWNATPEQPFERSRRSIVRSAEEKQQRLVTELDGFRAEYTAADLRLTAALDGEEPLFTSDNTAPIALLPVRIETKWTDDGRAIKVRVYPDDIHIDAFDPALTPVELEAARAYWADPGEHAWQELLRKVSAPRAAWATRAARPGAPAPGLREPRRRRAPRVTTLPARWRFLGLVDGRVAVDRTGADIPDPLPLGLLAADESAPDHEHAEWAIDFDAALAAGMGTVLTLPAEFDHLDELFVIGVSDLSPEDGAAELRRCLRGHAFGDGLGFLAPGTPTNNTPETTSAWSSRPTPMPPGPPPVLADRTDASRLARALGLSDAGFLAECAGAAHDGDGPVAALSLLSWWTVLYEMQIEAITPDSGVSRPDAERRAAHELWVRVRNHLAEHVRSRGPLPTVRVGRQPYGLLPVTALDEWVPDRDDGVDGLLLPWLQRLRHHWRAALTPGWVPRVTDGTPADWLAADILSRLPVSNDLVIRRETTARGGREKFDKIHLRAPSPAIALSGVRSGLRWTIPSDEISNIAWTSNTTEPNYAFVPQRLAPNAAKYGVLFEDSRRRLADAVAFLRGELTQEQFLARWPMTSTGEPSPDRLPTIFGHFRFGTATTATDLVPLMVNGDGRDVFLTNVDGFIGDGFDLAFDIPNAVDLAIRKRLQEGAGSAGAAAVLERAREALPSAGVLINGLHALAGVPADGFLPLAFELFDVCSHRWDAWATSLAAKRLSETRAAGTSGIRLGGYGWVENLYKGSARPSDGFIHAPSLHHAATAAVLRSGFLAHRDAGSPDAAEATSPLAVDLTSRRARIARWLLGGVRRGQSLGTLLGYRFERALHDAGLDVQKAPFRRAFPAPVAHEPTAGEPEPELWERSAEAIAARNVVDGIALARAVSAGTVDTVLAGHGLPPADPRVRPALDELVDALDAVSDLLLAESVHQLVGGNPLRAGLSADSLGAGQHVPDRFDLLRTPQRGRAVTHRIAAVLPPPSSRPAGWGTDAFSALEPRVDAWVAHLLGPAAGWRLAGTVRAGEEAPRPFDVTLDEVGFSALGLVLDVAGSAHRRLHRRIGELAGVPGAAVSIRTGWDGLRAVTGRVQGLLVGAGPLLPAHVLDEQDPLPAPDVENVRVRVAGFVAAVSDAERRGALGIDGDPARLAELAGDASGPGWLNEVTRVLAEFLGSGLPLAPPLPGVSLPAPAPGVTGTAVADWVRRFGAVRPTVRTWHETLLLAEARAGRPSRLTSSQSPAGGAWIGGSFEPLERPSARRHLVCHAPVAPSGSERLTGIVCDEWVEVLPGADALAANRTRADGVPAESELTGVSFHFDRPDAKAPHAVLVAVPPHPVRGWTADGLALVLRDTLELAKMRAVDLADLPLLTDVLPGLRVGEFGTTALATMIRDHWIELAEE</sequence>
<dbReference type="Proteomes" id="UP000008043">
    <property type="component" value="Chromosome"/>
</dbReference>
<feature type="region of interest" description="Disordered" evidence="1">
    <location>
        <begin position="1076"/>
        <end position="1102"/>
    </location>
</feature>